<proteinExistence type="inferred from homology"/>
<evidence type="ECO:0000256" key="4">
    <source>
        <dbReference type="ARBA" id="ARBA00022842"/>
    </source>
</evidence>
<protein>
    <submittedName>
        <fullName evidence="5">HAD family hydrolase</fullName>
    </submittedName>
</protein>
<dbReference type="NCBIfam" id="TIGR01488">
    <property type="entry name" value="HAD-SF-IB"/>
    <property type="match status" value="1"/>
</dbReference>
<dbReference type="EMBL" id="JBHSQJ010000150">
    <property type="protein sequence ID" value="MFC5911233.1"/>
    <property type="molecule type" value="Genomic_DNA"/>
</dbReference>
<dbReference type="PANTHER" id="PTHR43344:SF13">
    <property type="entry name" value="PHOSPHATASE RV3661-RELATED"/>
    <property type="match status" value="1"/>
</dbReference>
<dbReference type="InterPro" id="IPR036412">
    <property type="entry name" value="HAD-like_sf"/>
</dbReference>
<dbReference type="InterPro" id="IPR006385">
    <property type="entry name" value="HAD_hydro_SerB1"/>
</dbReference>
<comment type="similarity">
    <text evidence="1">Belongs to the HAD-like hydrolase superfamily. SerB family.</text>
</comment>
<keyword evidence="3 5" id="KW-0378">Hydrolase</keyword>
<reference evidence="6" key="1">
    <citation type="journal article" date="2019" name="Int. J. Syst. Evol. Microbiol.">
        <title>The Global Catalogue of Microorganisms (GCM) 10K type strain sequencing project: providing services to taxonomists for standard genome sequencing and annotation.</title>
        <authorList>
            <consortium name="The Broad Institute Genomics Platform"/>
            <consortium name="The Broad Institute Genome Sequencing Center for Infectious Disease"/>
            <person name="Wu L."/>
            <person name="Ma J."/>
        </authorList>
    </citation>
    <scope>NUCLEOTIDE SEQUENCE [LARGE SCALE GENOMIC DNA]</scope>
    <source>
        <strain evidence="6">JCM 4816</strain>
    </source>
</reference>
<evidence type="ECO:0000313" key="6">
    <source>
        <dbReference type="Proteomes" id="UP001596174"/>
    </source>
</evidence>
<dbReference type="SUPFAM" id="SSF56784">
    <property type="entry name" value="HAD-like"/>
    <property type="match status" value="1"/>
</dbReference>
<dbReference type="NCBIfam" id="TIGR01490">
    <property type="entry name" value="HAD-SF-IB-hyp1"/>
    <property type="match status" value="1"/>
</dbReference>
<dbReference type="Gene3D" id="3.40.50.1000">
    <property type="entry name" value="HAD superfamily/HAD-like"/>
    <property type="match status" value="1"/>
</dbReference>
<dbReference type="Proteomes" id="UP001596174">
    <property type="component" value="Unassembled WGS sequence"/>
</dbReference>
<organism evidence="5 6">
    <name type="scientific">Streptacidiphilus monticola</name>
    <dbReference type="NCBI Taxonomy" id="2161674"/>
    <lineage>
        <taxon>Bacteria</taxon>
        <taxon>Bacillati</taxon>
        <taxon>Actinomycetota</taxon>
        <taxon>Actinomycetes</taxon>
        <taxon>Kitasatosporales</taxon>
        <taxon>Streptomycetaceae</taxon>
        <taxon>Streptacidiphilus</taxon>
    </lineage>
</organism>
<dbReference type="GO" id="GO:0016787">
    <property type="term" value="F:hydrolase activity"/>
    <property type="evidence" value="ECO:0007669"/>
    <property type="project" value="UniProtKB-KW"/>
</dbReference>
<dbReference type="Pfam" id="PF12710">
    <property type="entry name" value="HAD"/>
    <property type="match status" value="1"/>
</dbReference>
<evidence type="ECO:0000256" key="1">
    <source>
        <dbReference type="ARBA" id="ARBA00009184"/>
    </source>
</evidence>
<dbReference type="PANTHER" id="PTHR43344">
    <property type="entry name" value="PHOSPHOSERINE PHOSPHATASE"/>
    <property type="match status" value="1"/>
</dbReference>
<keyword evidence="4" id="KW-0460">Magnesium</keyword>
<sequence length="235" mass="25927">MPRNRGAAFFDVDGTLTTRTTLFRFLRHDLAARGFPARTFEEHRAQFRELTSVGVPRTVTSRRYFRLFAGRGAAELYRSGRQWFRAEWADGGLFRPEAVAALRRHARAGDRVVLVSGSFAVCLDPLAELLGADTVLCTGLEIRGGRFTGEVARPMLDRHKARAVREFARDHRIDLAASHAYGDHSSDLPLLRQVGHPVAVGTDPALAAAATAGCWARLAPTAPPEPDLRRSGEER</sequence>
<keyword evidence="2" id="KW-0479">Metal-binding</keyword>
<dbReference type="InterPro" id="IPR050582">
    <property type="entry name" value="HAD-like_SerB"/>
</dbReference>
<dbReference type="RefSeq" id="WP_380589828.1">
    <property type="nucleotide sequence ID" value="NZ_JBHSQJ010000150.1"/>
</dbReference>
<gene>
    <name evidence="5" type="ORF">ACFP3V_29015</name>
</gene>
<keyword evidence="6" id="KW-1185">Reference proteome</keyword>
<dbReference type="InterPro" id="IPR023214">
    <property type="entry name" value="HAD_sf"/>
</dbReference>
<comment type="caution">
    <text evidence="5">The sequence shown here is derived from an EMBL/GenBank/DDBJ whole genome shotgun (WGS) entry which is preliminary data.</text>
</comment>
<name>A0ABW1GAM1_9ACTN</name>
<accession>A0ABW1GAM1</accession>
<evidence type="ECO:0000256" key="2">
    <source>
        <dbReference type="ARBA" id="ARBA00022723"/>
    </source>
</evidence>
<evidence type="ECO:0000256" key="3">
    <source>
        <dbReference type="ARBA" id="ARBA00022801"/>
    </source>
</evidence>
<evidence type="ECO:0000313" key="5">
    <source>
        <dbReference type="EMBL" id="MFC5911233.1"/>
    </source>
</evidence>
<dbReference type="Gene3D" id="1.20.1440.100">
    <property type="entry name" value="SG protein - dephosphorylation function"/>
    <property type="match status" value="1"/>
</dbReference>